<dbReference type="AlphaFoldDB" id="A0A5C6BQD2"/>
<dbReference type="Pfam" id="PF14100">
    <property type="entry name" value="DUF6807"/>
    <property type="match status" value="1"/>
</dbReference>
<name>A0A5C6BQD2_9PLAN</name>
<organism evidence="2 3">
    <name type="scientific">Symmachiella macrocystis</name>
    <dbReference type="NCBI Taxonomy" id="2527985"/>
    <lineage>
        <taxon>Bacteria</taxon>
        <taxon>Pseudomonadati</taxon>
        <taxon>Planctomycetota</taxon>
        <taxon>Planctomycetia</taxon>
        <taxon>Planctomycetales</taxon>
        <taxon>Planctomycetaceae</taxon>
        <taxon>Symmachiella</taxon>
    </lineage>
</organism>
<dbReference type="EMBL" id="SJPP01000001">
    <property type="protein sequence ID" value="TWU13199.1"/>
    <property type="molecule type" value="Genomic_DNA"/>
</dbReference>
<sequence precursor="true">MRSFRSLLSSVVAITLLFVATTLSAAEDKSSTTFSWQDDPQAGTTDLKYGDQPVVRYMHAYDTSSEKRAHETFKVFHHVFGPGSEDIITKGPHGKFTHHRGIFFGFNKTQFEGQELDFWHCKKGEHQRHIGFQELAADEKQARMIAEIHWIDREGKPVIIEARDFTFRPLSGNLKGKGFQIDFESTLTSKRGSITLTGDRQHAGFQIRAAQEIAETDGARYVRPAGFPEQAEAFQANDKTEPNKHIDLGWFAMTYELNGRRYTFEYFEDPSMPKPSRFSERPYGRFGAFFTAKVSEDQPLQVRYRVNVITGETPPREEIQQRYDQFVAELAKGK</sequence>
<feature type="chain" id="PRO_5023099845" description="Methane oxygenase PmoA" evidence="1">
    <location>
        <begin position="26"/>
        <end position="334"/>
    </location>
</feature>
<evidence type="ECO:0008006" key="4">
    <source>
        <dbReference type="Google" id="ProtNLM"/>
    </source>
</evidence>
<evidence type="ECO:0000313" key="3">
    <source>
        <dbReference type="Proteomes" id="UP000320735"/>
    </source>
</evidence>
<dbReference type="RefSeq" id="WP_231963020.1">
    <property type="nucleotide sequence ID" value="NZ_SJPP01000001.1"/>
</dbReference>
<dbReference type="InterPro" id="IPR029475">
    <property type="entry name" value="DUF6807"/>
</dbReference>
<proteinExistence type="predicted"/>
<keyword evidence="1" id="KW-0732">Signal</keyword>
<evidence type="ECO:0000256" key="1">
    <source>
        <dbReference type="SAM" id="SignalP"/>
    </source>
</evidence>
<accession>A0A5C6BQD2</accession>
<protein>
    <recommendedName>
        <fullName evidence="4">Methane oxygenase PmoA</fullName>
    </recommendedName>
</protein>
<feature type="signal peptide" evidence="1">
    <location>
        <begin position="1"/>
        <end position="25"/>
    </location>
</feature>
<comment type="caution">
    <text evidence="2">The sequence shown here is derived from an EMBL/GenBank/DDBJ whole genome shotgun (WGS) entry which is preliminary data.</text>
</comment>
<evidence type="ECO:0000313" key="2">
    <source>
        <dbReference type="EMBL" id="TWU13199.1"/>
    </source>
</evidence>
<keyword evidence="3" id="KW-1185">Reference proteome</keyword>
<dbReference type="Proteomes" id="UP000320735">
    <property type="component" value="Unassembled WGS sequence"/>
</dbReference>
<reference evidence="2 3" key="1">
    <citation type="submission" date="2019-02" db="EMBL/GenBank/DDBJ databases">
        <title>Deep-cultivation of Planctomycetes and their phenomic and genomic characterization uncovers novel biology.</title>
        <authorList>
            <person name="Wiegand S."/>
            <person name="Jogler M."/>
            <person name="Boedeker C."/>
            <person name="Pinto D."/>
            <person name="Vollmers J."/>
            <person name="Rivas-Marin E."/>
            <person name="Kohn T."/>
            <person name="Peeters S.H."/>
            <person name="Heuer A."/>
            <person name="Rast P."/>
            <person name="Oberbeckmann S."/>
            <person name="Bunk B."/>
            <person name="Jeske O."/>
            <person name="Meyerdierks A."/>
            <person name="Storesund J.E."/>
            <person name="Kallscheuer N."/>
            <person name="Luecker S."/>
            <person name="Lage O.M."/>
            <person name="Pohl T."/>
            <person name="Merkel B.J."/>
            <person name="Hornburger P."/>
            <person name="Mueller R.-W."/>
            <person name="Bruemmer F."/>
            <person name="Labrenz M."/>
            <person name="Spormann A.M."/>
            <person name="Op Den Camp H."/>
            <person name="Overmann J."/>
            <person name="Amann R."/>
            <person name="Jetten M.S.M."/>
            <person name="Mascher T."/>
            <person name="Medema M.H."/>
            <person name="Devos D.P."/>
            <person name="Kaster A.-K."/>
            <person name="Ovreas L."/>
            <person name="Rohde M."/>
            <person name="Galperin M.Y."/>
            <person name="Jogler C."/>
        </authorList>
    </citation>
    <scope>NUCLEOTIDE SEQUENCE [LARGE SCALE GENOMIC DNA]</scope>
    <source>
        <strain evidence="2 3">CA54</strain>
    </source>
</reference>
<gene>
    <name evidence="2" type="ORF">CA54_20310</name>
</gene>